<dbReference type="Gene3D" id="6.10.250.690">
    <property type="match status" value="1"/>
</dbReference>
<dbReference type="EMBL" id="CP002583">
    <property type="protein sequence ID" value="ADZ91615.1"/>
    <property type="molecule type" value="Genomic_DNA"/>
</dbReference>
<evidence type="ECO:0000256" key="8">
    <source>
        <dbReference type="PROSITE-ProRule" id="PRU00169"/>
    </source>
</evidence>
<evidence type="ECO:0000259" key="11">
    <source>
        <dbReference type="PROSITE" id="PS51755"/>
    </source>
</evidence>
<dbReference type="OrthoDB" id="9802426at2"/>
<evidence type="ECO:0000256" key="4">
    <source>
        <dbReference type="ARBA" id="ARBA00023012"/>
    </source>
</evidence>
<dbReference type="InterPro" id="IPR001867">
    <property type="entry name" value="OmpR/PhoB-type_DNA-bd"/>
</dbReference>
<dbReference type="SMART" id="SM00448">
    <property type="entry name" value="REC"/>
    <property type="match status" value="1"/>
</dbReference>
<dbReference type="PANTHER" id="PTHR48111">
    <property type="entry name" value="REGULATOR OF RPOS"/>
    <property type="match status" value="1"/>
</dbReference>
<proteinExistence type="predicted"/>
<accession>F2JUW1</accession>
<keyword evidence="4" id="KW-0902">Two-component regulatory system</keyword>
<dbReference type="SUPFAM" id="SSF46894">
    <property type="entry name" value="C-terminal effector domain of the bipartite response regulators"/>
    <property type="match status" value="1"/>
</dbReference>
<dbReference type="Gene3D" id="1.10.10.10">
    <property type="entry name" value="Winged helix-like DNA-binding domain superfamily/Winged helix DNA-binding domain"/>
    <property type="match status" value="1"/>
</dbReference>
<dbReference type="RefSeq" id="WP_013661519.1">
    <property type="nucleotide sequence ID" value="NC_015276.1"/>
</dbReference>
<dbReference type="Pfam" id="PF00486">
    <property type="entry name" value="Trans_reg_C"/>
    <property type="match status" value="1"/>
</dbReference>
<feature type="DNA-binding region" description="OmpR/PhoB-type" evidence="9">
    <location>
        <begin position="149"/>
        <end position="248"/>
    </location>
</feature>
<organism evidence="12 13">
    <name type="scientific">Marinomonas mediterranea (strain ATCC 700492 / JCM 21426 / NBRC 103028 / MMB-1)</name>
    <dbReference type="NCBI Taxonomy" id="717774"/>
    <lineage>
        <taxon>Bacteria</taxon>
        <taxon>Pseudomonadati</taxon>
        <taxon>Pseudomonadota</taxon>
        <taxon>Gammaproteobacteria</taxon>
        <taxon>Oceanospirillales</taxon>
        <taxon>Oceanospirillaceae</taxon>
        <taxon>Marinomonas</taxon>
    </lineage>
</organism>
<dbReference type="InterPro" id="IPR011006">
    <property type="entry name" value="CheY-like_superfamily"/>
</dbReference>
<dbReference type="GO" id="GO:0006355">
    <property type="term" value="P:regulation of DNA-templated transcription"/>
    <property type="evidence" value="ECO:0007669"/>
    <property type="project" value="InterPro"/>
</dbReference>
<comment type="subcellular location">
    <subcellularLocation>
        <location evidence="1">Cytoplasm</location>
    </subcellularLocation>
</comment>
<dbReference type="Proteomes" id="UP000001062">
    <property type="component" value="Chromosome"/>
</dbReference>
<sequence>MDNYTLNEHNTRLLVVEDDIELASLVQEFLSKNGYEVDVISNGLEAVDFILNEQPDLVLLDIMLPGMSGIDVCKTVRTQFNNPILMLTSLDEDMDQMLGLELGADDYVIKPVKPRLLLSRIKALLRRSVVNQTQLESMNTSRSNVTDGQSGSQSNALEIDLSKRSITYKGALISFTTAEYDLLKMLIDSAGEIISRDEVVQNLRGFEYDGLDRSIDRRISRLRKKLNDDSINPRVIKTIRGKGYLLCAPIKVIGNKLDD</sequence>
<dbReference type="FunFam" id="3.40.50.2300:FF:000001">
    <property type="entry name" value="DNA-binding response regulator PhoB"/>
    <property type="match status" value="1"/>
</dbReference>
<dbReference type="KEGG" id="mme:Marme_2377"/>
<dbReference type="GO" id="GO:0032993">
    <property type="term" value="C:protein-DNA complex"/>
    <property type="evidence" value="ECO:0007669"/>
    <property type="project" value="TreeGrafter"/>
</dbReference>
<dbReference type="FunFam" id="1.10.10.10:FF:000099">
    <property type="entry name" value="Two-component system response regulator TorR"/>
    <property type="match status" value="1"/>
</dbReference>
<evidence type="ECO:0000313" key="13">
    <source>
        <dbReference type="Proteomes" id="UP000001062"/>
    </source>
</evidence>
<dbReference type="Pfam" id="PF00072">
    <property type="entry name" value="Response_reg"/>
    <property type="match status" value="1"/>
</dbReference>
<dbReference type="AlphaFoldDB" id="F2JUW1"/>
<dbReference type="STRING" id="717774.Marme_2377"/>
<evidence type="ECO:0000256" key="2">
    <source>
        <dbReference type="ARBA" id="ARBA00022490"/>
    </source>
</evidence>
<keyword evidence="3 8" id="KW-0597">Phosphoprotein</keyword>
<keyword evidence="6 9" id="KW-0238">DNA-binding</keyword>
<dbReference type="InterPro" id="IPR001789">
    <property type="entry name" value="Sig_transdc_resp-reg_receiver"/>
</dbReference>
<evidence type="ECO:0000256" key="7">
    <source>
        <dbReference type="ARBA" id="ARBA00023163"/>
    </source>
</evidence>
<dbReference type="InterPro" id="IPR036388">
    <property type="entry name" value="WH-like_DNA-bd_sf"/>
</dbReference>
<dbReference type="PROSITE" id="PS50110">
    <property type="entry name" value="RESPONSE_REGULATORY"/>
    <property type="match status" value="1"/>
</dbReference>
<dbReference type="PANTHER" id="PTHR48111:SF47">
    <property type="entry name" value="TRANSCRIPTIONAL REGULATORY PROTEIN RSTA"/>
    <property type="match status" value="1"/>
</dbReference>
<feature type="domain" description="OmpR/PhoB-type" evidence="11">
    <location>
        <begin position="149"/>
        <end position="248"/>
    </location>
</feature>
<evidence type="ECO:0000256" key="5">
    <source>
        <dbReference type="ARBA" id="ARBA00023015"/>
    </source>
</evidence>
<dbReference type="PATRIC" id="fig|717774.3.peg.2456"/>
<dbReference type="eggNOG" id="COG0745">
    <property type="taxonomic scope" value="Bacteria"/>
</dbReference>
<keyword evidence="2" id="KW-0963">Cytoplasm</keyword>
<dbReference type="GO" id="GO:0000156">
    <property type="term" value="F:phosphorelay response regulator activity"/>
    <property type="evidence" value="ECO:0007669"/>
    <property type="project" value="TreeGrafter"/>
</dbReference>
<protein>
    <submittedName>
        <fullName evidence="12">Two component transcriptional regulator, winged helix family</fullName>
    </submittedName>
</protein>
<dbReference type="InterPro" id="IPR016032">
    <property type="entry name" value="Sig_transdc_resp-reg_C-effctor"/>
</dbReference>
<name>F2JUW1_MARM1</name>
<evidence type="ECO:0000259" key="10">
    <source>
        <dbReference type="PROSITE" id="PS50110"/>
    </source>
</evidence>
<feature type="modified residue" description="4-aspartylphosphate" evidence="8">
    <location>
        <position position="61"/>
    </location>
</feature>
<feature type="domain" description="Response regulatory" evidence="10">
    <location>
        <begin position="12"/>
        <end position="125"/>
    </location>
</feature>
<dbReference type="GO" id="GO:0005829">
    <property type="term" value="C:cytosol"/>
    <property type="evidence" value="ECO:0007669"/>
    <property type="project" value="TreeGrafter"/>
</dbReference>
<dbReference type="InterPro" id="IPR039420">
    <property type="entry name" value="WalR-like"/>
</dbReference>
<dbReference type="PROSITE" id="PS51755">
    <property type="entry name" value="OMPR_PHOB"/>
    <property type="match status" value="1"/>
</dbReference>
<reference evidence="12 13" key="1">
    <citation type="journal article" date="2012" name="Stand. Genomic Sci.">
        <title>Complete genome sequence of the melanogenic marine bacterium Marinomonas mediterranea type strain (MMB-1(T)).</title>
        <authorList>
            <person name="Lucas-Elio P."/>
            <person name="Goodwin L."/>
            <person name="Woyke T."/>
            <person name="Pitluck S."/>
            <person name="Nolan M."/>
            <person name="Kyrpides N.C."/>
            <person name="Detter J.C."/>
            <person name="Copeland A."/>
            <person name="Teshima H."/>
            <person name="Bruce D."/>
            <person name="Detter C."/>
            <person name="Tapia R."/>
            <person name="Han S."/>
            <person name="Land M.L."/>
            <person name="Ivanova N."/>
            <person name="Mikhailova N."/>
            <person name="Johnston A.W."/>
            <person name="Sanchez-Amat A."/>
        </authorList>
    </citation>
    <scope>NUCLEOTIDE SEQUENCE [LARGE SCALE GENOMIC DNA]</scope>
    <source>
        <strain evidence="13">ATCC 700492 / JCM 21426 / NBRC 103028 / MMB-1</strain>
    </source>
</reference>
<dbReference type="GO" id="GO:0000976">
    <property type="term" value="F:transcription cis-regulatory region binding"/>
    <property type="evidence" value="ECO:0007669"/>
    <property type="project" value="TreeGrafter"/>
</dbReference>
<keyword evidence="13" id="KW-1185">Reference proteome</keyword>
<keyword evidence="7" id="KW-0804">Transcription</keyword>
<gene>
    <name evidence="12" type="ordered locus">Marme_2377</name>
</gene>
<dbReference type="CDD" id="cd00383">
    <property type="entry name" value="trans_reg_C"/>
    <property type="match status" value="1"/>
</dbReference>
<evidence type="ECO:0000256" key="9">
    <source>
        <dbReference type="PROSITE-ProRule" id="PRU01091"/>
    </source>
</evidence>
<dbReference type="SMART" id="SM00862">
    <property type="entry name" value="Trans_reg_C"/>
    <property type="match status" value="1"/>
</dbReference>
<dbReference type="Gene3D" id="3.40.50.2300">
    <property type="match status" value="1"/>
</dbReference>
<evidence type="ECO:0000256" key="6">
    <source>
        <dbReference type="ARBA" id="ARBA00023125"/>
    </source>
</evidence>
<keyword evidence="5" id="KW-0805">Transcription regulation</keyword>
<dbReference type="HOGENOM" id="CLU_000445_30_4_6"/>
<evidence type="ECO:0000256" key="1">
    <source>
        <dbReference type="ARBA" id="ARBA00004496"/>
    </source>
</evidence>
<evidence type="ECO:0000313" key="12">
    <source>
        <dbReference type="EMBL" id="ADZ91615.1"/>
    </source>
</evidence>
<dbReference type="SUPFAM" id="SSF52172">
    <property type="entry name" value="CheY-like"/>
    <property type="match status" value="1"/>
</dbReference>
<evidence type="ECO:0000256" key="3">
    <source>
        <dbReference type="ARBA" id="ARBA00022553"/>
    </source>
</evidence>